<keyword evidence="1" id="KW-0472">Membrane</keyword>
<protein>
    <submittedName>
        <fullName evidence="2">Protein MET1, chloroplastic</fullName>
    </submittedName>
</protein>
<sequence>MADFLGLMGGRGGGVAGGGVARITAGRLVLLALLIEILVMIVLYSRSLMRNRLQLPHALEKLTSLTDTVVFGIEMWPAAEYGRTMYTIRQRVRPMLMRTEKRYDARYNIIVEKLDCSPKAT</sequence>
<dbReference type="AlphaFoldDB" id="A0A6L2LXW9"/>
<keyword evidence="1" id="KW-1133">Transmembrane helix</keyword>
<reference evidence="2" key="1">
    <citation type="journal article" date="2019" name="Sci. Rep.">
        <title>Draft genome of Tanacetum cinerariifolium, the natural source of mosquito coil.</title>
        <authorList>
            <person name="Yamashiro T."/>
            <person name="Shiraishi A."/>
            <person name="Satake H."/>
            <person name="Nakayama K."/>
        </authorList>
    </citation>
    <scope>NUCLEOTIDE SEQUENCE</scope>
</reference>
<keyword evidence="1" id="KW-0812">Transmembrane</keyword>
<evidence type="ECO:0000313" key="2">
    <source>
        <dbReference type="EMBL" id="GEU64985.1"/>
    </source>
</evidence>
<accession>A0A6L2LXW9</accession>
<organism evidence="2">
    <name type="scientific">Tanacetum cinerariifolium</name>
    <name type="common">Dalmatian daisy</name>
    <name type="synonym">Chrysanthemum cinerariifolium</name>
    <dbReference type="NCBI Taxonomy" id="118510"/>
    <lineage>
        <taxon>Eukaryota</taxon>
        <taxon>Viridiplantae</taxon>
        <taxon>Streptophyta</taxon>
        <taxon>Embryophyta</taxon>
        <taxon>Tracheophyta</taxon>
        <taxon>Spermatophyta</taxon>
        <taxon>Magnoliopsida</taxon>
        <taxon>eudicotyledons</taxon>
        <taxon>Gunneridae</taxon>
        <taxon>Pentapetalae</taxon>
        <taxon>asterids</taxon>
        <taxon>campanulids</taxon>
        <taxon>Asterales</taxon>
        <taxon>Asteraceae</taxon>
        <taxon>Asteroideae</taxon>
        <taxon>Anthemideae</taxon>
        <taxon>Anthemidinae</taxon>
        <taxon>Tanacetum</taxon>
    </lineage>
</organism>
<feature type="transmembrane region" description="Helical" evidence="1">
    <location>
        <begin position="20"/>
        <end position="44"/>
    </location>
</feature>
<evidence type="ECO:0000256" key="1">
    <source>
        <dbReference type="SAM" id="Phobius"/>
    </source>
</evidence>
<name>A0A6L2LXW9_TANCI</name>
<gene>
    <name evidence="2" type="ORF">Tci_036963</name>
</gene>
<dbReference type="EMBL" id="BKCJ010005115">
    <property type="protein sequence ID" value="GEU64985.1"/>
    <property type="molecule type" value="Genomic_DNA"/>
</dbReference>
<comment type="caution">
    <text evidence="2">The sequence shown here is derived from an EMBL/GenBank/DDBJ whole genome shotgun (WGS) entry which is preliminary data.</text>
</comment>
<proteinExistence type="predicted"/>